<feature type="binding site" evidence="8">
    <location>
        <begin position="40"/>
        <end position="42"/>
    </location>
    <ligand>
        <name>GTP</name>
        <dbReference type="ChEBI" id="CHEBI:37565"/>
    </ligand>
</feature>
<evidence type="ECO:0000256" key="4">
    <source>
        <dbReference type="ARBA" id="ARBA00022741"/>
    </source>
</evidence>
<protein>
    <recommendedName>
        <fullName evidence="8 10">Adenylosuccinate synthetase</fullName>
        <shortName evidence="8">AMPSase</shortName>
        <shortName evidence="8">AdSS</shortName>
        <ecNumber evidence="8 10">6.3.4.4</ecNumber>
    </recommendedName>
    <alternativeName>
        <fullName evidence="8">IMP--aspartate ligase</fullName>
    </alternativeName>
</protein>
<dbReference type="Gene3D" id="1.10.300.10">
    <property type="entry name" value="Adenylosuccinate Synthetase, subunit A, domain 2"/>
    <property type="match status" value="1"/>
</dbReference>
<dbReference type="FunFam" id="1.10.300.10:FF:000001">
    <property type="entry name" value="Adenylosuccinate synthetase"/>
    <property type="match status" value="1"/>
</dbReference>
<comment type="cofactor">
    <cofactor evidence="8">
        <name>Mg(2+)</name>
        <dbReference type="ChEBI" id="CHEBI:18420"/>
    </cofactor>
    <text evidence="8">Binds 1 Mg(2+) ion per subunit.</text>
</comment>
<keyword evidence="5 8" id="KW-0658">Purine biosynthesis</keyword>
<dbReference type="SMART" id="SM00788">
    <property type="entry name" value="Adenylsucc_synt"/>
    <property type="match status" value="1"/>
</dbReference>
<comment type="pathway">
    <text evidence="8 10">Purine metabolism; AMP biosynthesis via de novo pathway; AMP from IMP: step 1/2.</text>
</comment>
<dbReference type="InterPro" id="IPR027417">
    <property type="entry name" value="P-loop_NTPase"/>
</dbReference>
<dbReference type="EC" id="6.3.4.4" evidence="8 10"/>
<comment type="caution">
    <text evidence="8">Lacks conserved residue(s) required for the propagation of feature annotation.</text>
</comment>
<dbReference type="PROSITE" id="PS01266">
    <property type="entry name" value="ADENYLOSUCCIN_SYN_1"/>
    <property type="match status" value="1"/>
</dbReference>
<comment type="function">
    <text evidence="8">Plays an important role in the de novo pathway of purine nucleotide biosynthesis. Catalyzes the first committed step in the biosynthesis of AMP from IMP.</text>
</comment>
<dbReference type="GO" id="GO:0005525">
    <property type="term" value="F:GTP binding"/>
    <property type="evidence" value="ECO:0007669"/>
    <property type="project" value="UniProtKB-UniRule"/>
</dbReference>
<feature type="binding site" description="in other chain" evidence="8">
    <location>
        <begin position="13"/>
        <end position="16"/>
    </location>
    <ligand>
        <name>IMP</name>
        <dbReference type="ChEBI" id="CHEBI:58053"/>
        <note>ligand shared between dimeric partners</note>
    </ligand>
</feature>
<keyword evidence="6 8" id="KW-0460">Magnesium</keyword>
<feature type="binding site" evidence="8">
    <location>
        <position position="13"/>
    </location>
    <ligand>
        <name>Mg(2+)</name>
        <dbReference type="ChEBI" id="CHEBI:18420"/>
    </ligand>
</feature>
<evidence type="ECO:0000256" key="6">
    <source>
        <dbReference type="ARBA" id="ARBA00022842"/>
    </source>
</evidence>
<comment type="subcellular location">
    <subcellularLocation>
        <location evidence="8">Cytoplasm</location>
    </subcellularLocation>
</comment>
<comment type="subunit">
    <text evidence="1 8">Homodimer.</text>
</comment>
<dbReference type="NCBIfam" id="TIGR00184">
    <property type="entry name" value="purA"/>
    <property type="match status" value="1"/>
</dbReference>
<dbReference type="EMBL" id="VXPY01000013">
    <property type="protein sequence ID" value="MYD89065.1"/>
    <property type="molecule type" value="Genomic_DNA"/>
</dbReference>
<feature type="binding site" evidence="8">
    <location>
        <begin position="413"/>
        <end position="415"/>
    </location>
    <ligand>
        <name>GTP</name>
        <dbReference type="ChEBI" id="CHEBI:37565"/>
    </ligand>
</feature>
<dbReference type="InterPro" id="IPR042111">
    <property type="entry name" value="Adenylosuccinate_synth_dom3"/>
</dbReference>
<dbReference type="InterPro" id="IPR042109">
    <property type="entry name" value="Adenylosuccinate_synth_dom1"/>
</dbReference>
<evidence type="ECO:0000256" key="2">
    <source>
        <dbReference type="ARBA" id="ARBA00022598"/>
    </source>
</evidence>
<feature type="binding site" description="in other chain" evidence="8">
    <location>
        <position position="129"/>
    </location>
    <ligand>
        <name>IMP</name>
        <dbReference type="ChEBI" id="CHEBI:58053"/>
        <note>ligand shared between dimeric partners</note>
    </ligand>
</feature>
<feature type="binding site" description="in other chain" evidence="8">
    <location>
        <begin position="38"/>
        <end position="41"/>
    </location>
    <ligand>
        <name>IMP</name>
        <dbReference type="ChEBI" id="CHEBI:58053"/>
        <note>ligand shared between dimeric partners</note>
    </ligand>
</feature>
<dbReference type="FunFam" id="3.90.170.10:FF:000001">
    <property type="entry name" value="Adenylosuccinate synthetase"/>
    <property type="match status" value="1"/>
</dbReference>
<dbReference type="InterPro" id="IPR001114">
    <property type="entry name" value="Adenylosuccinate_synthetase"/>
</dbReference>
<evidence type="ECO:0000256" key="8">
    <source>
        <dbReference type="HAMAP-Rule" id="MF_00011"/>
    </source>
</evidence>
<organism evidence="11">
    <name type="scientific">Caldilineaceae bacterium SB0662_bin_9</name>
    <dbReference type="NCBI Taxonomy" id="2605258"/>
    <lineage>
        <taxon>Bacteria</taxon>
        <taxon>Bacillati</taxon>
        <taxon>Chloroflexota</taxon>
        <taxon>Caldilineae</taxon>
        <taxon>Caldilineales</taxon>
        <taxon>Caldilineaceae</taxon>
    </lineage>
</organism>
<dbReference type="GO" id="GO:0004019">
    <property type="term" value="F:adenylosuccinate synthase activity"/>
    <property type="evidence" value="ECO:0007669"/>
    <property type="project" value="UniProtKB-UniRule"/>
</dbReference>
<dbReference type="Pfam" id="PF00709">
    <property type="entry name" value="Adenylsucc_synt"/>
    <property type="match status" value="1"/>
</dbReference>
<feature type="binding site" evidence="8">
    <location>
        <begin position="12"/>
        <end position="18"/>
    </location>
    <ligand>
        <name>GTP</name>
        <dbReference type="ChEBI" id="CHEBI:37565"/>
    </ligand>
</feature>
<feature type="binding site" evidence="8">
    <location>
        <position position="304"/>
    </location>
    <ligand>
        <name>GTP</name>
        <dbReference type="ChEBI" id="CHEBI:37565"/>
    </ligand>
</feature>
<dbReference type="HAMAP" id="MF_00011">
    <property type="entry name" value="Adenylosucc_synth"/>
    <property type="match status" value="1"/>
</dbReference>
<evidence type="ECO:0000256" key="5">
    <source>
        <dbReference type="ARBA" id="ARBA00022755"/>
    </source>
</evidence>
<gene>
    <name evidence="8" type="primary">purA</name>
    <name evidence="11" type="ORF">F4Y08_01830</name>
</gene>
<dbReference type="InterPro" id="IPR033128">
    <property type="entry name" value="Adenylosuccin_syn_Lys_AS"/>
</dbReference>
<feature type="binding site" description="in other chain" evidence="8">
    <location>
        <position position="238"/>
    </location>
    <ligand>
        <name>IMP</name>
        <dbReference type="ChEBI" id="CHEBI:58053"/>
        <note>ligand shared between dimeric partners</note>
    </ligand>
</feature>
<comment type="catalytic activity">
    <reaction evidence="8 10">
        <text>IMP + L-aspartate + GTP = N(6)-(1,2-dicarboxyethyl)-AMP + GDP + phosphate + 2 H(+)</text>
        <dbReference type="Rhea" id="RHEA:15753"/>
        <dbReference type="ChEBI" id="CHEBI:15378"/>
        <dbReference type="ChEBI" id="CHEBI:29991"/>
        <dbReference type="ChEBI" id="CHEBI:37565"/>
        <dbReference type="ChEBI" id="CHEBI:43474"/>
        <dbReference type="ChEBI" id="CHEBI:57567"/>
        <dbReference type="ChEBI" id="CHEBI:58053"/>
        <dbReference type="ChEBI" id="CHEBI:58189"/>
        <dbReference type="EC" id="6.3.4.4"/>
    </reaction>
</comment>
<comment type="similarity">
    <text evidence="8 10">Belongs to the adenylosuccinate synthetase family.</text>
</comment>
<dbReference type="AlphaFoldDB" id="A0A6B1DQJ6"/>
<comment type="caution">
    <text evidence="11">The sequence shown here is derived from an EMBL/GenBank/DDBJ whole genome shotgun (WGS) entry which is preliminary data.</text>
</comment>
<dbReference type="GO" id="GO:0044208">
    <property type="term" value="P:'de novo' AMP biosynthetic process"/>
    <property type="evidence" value="ECO:0007669"/>
    <property type="project" value="UniProtKB-UniRule"/>
</dbReference>
<dbReference type="CDD" id="cd03108">
    <property type="entry name" value="AdSS"/>
    <property type="match status" value="1"/>
</dbReference>
<dbReference type="InterPro" id="IPR042110">
    <property type="entry name" value="Adenylosuccinate_synth_dom2"/>
</dbReference>
<feature type="binding site" evidence="8">
    <location>
        <position position="143"/>
    </location>
    <ligand>
        <name>IMP</name>
        <dbReference type="ChEBI" id="CHEBI:58053"/>
        <note>ligand shared between dimeric partners</note>
    </ligand>
</feature>
<dbReference type="GO" id="GO:0046040">
    <property type="term" value="P:IMP metabolic process"/>
    <property type="evidence" value="ECO:0007669"/>
    <property type="project" value="TreeGrafter"/>
</dbReference>
<accession>A0A6B1DQJ6</accession>
<feature type="active site" description="Proton donor" evidence="8">
    <location>
        <position position="41"/>
    </location>
</feature>
<dbReference type="Gene3D" id="3.40.440.10">
    <property type="entry name" value="Adenylosuccinate Synthetase, subunit A, domain 1"/>
    <property type="match status" value="1"/>
</dbReference>
<keyword evidence="8" id="KW-0963">Cytoplasm</keyword>
<feature type="binding site" evidence="8">
    <location>
        <begin position="298"/>
        <end position="304"/>
    </location>
    <ligand>
        <name>substrate</name>
    </ligand>
</feature>
<evidence type="ECO:0000256" key="10">
    <source>
        <dbReference type="RuleBase" id="RU000520"/>
    </source>
</evidence>
<sequence length="427" mass="46442">MPATAIVGAQFGDEGKGRIVDYLARGAAMVVRFQGGSNAGHTVVNEYGTFKLHGIPSGIFFPDTRNVIGSGCVVNPVTLQEEIEDLEARGVSTDNLWISSRAHMLMPYHREADGLEEEMRSGDQKIGTTRQGIGPAYSDKTAREGLRMGDLLNSSWLELRLESAVARANRYRQSMGAVPVDANRMMDVCDRARTALADRIVDTVPMMKEVLDADDQILLEGQLGVMRDLDWGIYPFVTSSNPTSAFAAAGAGLPIQAICRVVGVAKAYNTAVGTGPMPAELHDEDGARLREIGHEYGATTGRPRRCGWLDLVGLRYAAWINGITELCMTKLDVLDGFKTVRVCTGYRMPDGRLERDSVPDAADLAGITPIMESFPGWEVDTTGCRSFDELPRNAREYVTWIADQVGIPIPYIGVGPARDQMVVNPGD</sequence>
<dbReference type="SUPFAM" id="SSF52540">
    <property type="entry name" value="P-loop containing nucleoside triphosphate hydrolases"/>
    <property type="match status" value="1"/>
</dbReference>
<dbReference type="PANTHER" id="PTHR11846:SF0">
    <property type="entry name" value="ADENYLOSUCCINATE SYNTHETASE"/>
    <property type="match status" value="1"/>
</dbReference>
<dbReference type="InterPro" id="IPR018220">
    <property type="entry name" value="Adenylosuccin_syn_GTP-bd"/>
</dbReference>
<feature type="active site" evidence="9">
    <location>
        <position position="140"/>
    </location>
</feature>
<evidence type="ECO:0000256" key="9">
    <source>
        <dbReference type="PROSITE-ProRule" id="PRU10134"/>
    </source>
</evidence>
<evidence type="ECO:0000256" key="3">
    <source>
        <dbReference type="ARBA" id="ARBA00022723"/>
    </source>
</evidence>
<reference evidence="11" key="1">
    <citation type="submission" date="2019-09" db="EMBL/GenBank/DDBJ databases">
        <title>Characterisation of the sponge microbiome using genome-centric metagenomics.</title>
        <authorList>
            <person name="Engelberts J.P."/>
            <person name="Robbins S.J."/>
            <person name="De Goeij J.M."/>
            <person name="Aranda M."/>
            <person name="Bell S.C."/>
            <person name="Webster N.S."/>
        </authorList>
    </citation>
    <scope>NUCLEOTIDE SEQUENCE</scope>
    <source>
        <strain evidence="11">SB0662_bin_9</strain>
    </source>
</reference>
<feature type="binding site" evidence="8">
    <location>
        <begin position="330"/>
        <end position="332"/>
    </location>
    <ligand>
        <name>GTP</name>
        <dbReference type="ChEBI" id="CHEBI:37565"/>
    </ligand>
</feature>
<dbReference type="GO" id="GO:0005737">
    <property type="term" value="C:cytoplasm"/>
    <property type="evidence" value="ECO:0007669"/>
    <property type="project" value="UniProtKB-SubCell"/>
</dbReference>
<keyword evidence="2 8" id="KW-0436">Ligase</keyword>
<dbReference type="PANTHER" id="PTHR11846">
    <property type="entry name" value="ADENYLOSUCCINATE SYNTHETASE"/>
    <property type="match status" value="1"/>
</dbReference>
<dbReference type="NCBIfam" id="NF002223">
    <property type="entry name" value="PRK01117.1"/>
    <property type="match status" value="1"/>
</dbReference>
<feature type="binding site" evidence="8">
    <location>
        <position position="40"/>
    </location>
    <ligand>
        <name>Mg(2+)</name>
        <dbReference type="ChEBI" id="CHEBI:18420"/>
    </ligand>
</feature>
<feature type="binding site" description="in other chain" evidence="8">
    <location>
        <position position="302"/>
    </location>
    <ligand>
        <name>IMP</name>
        <dbReference type="ChEBI" id="CHEBI:58053"/>
        <note>ligand shared between dimeric partners</note>
    </ligand>
</feature>
<dbReference type="Gene3D" id="3.90.170.10">
    <property type="entry name" value="Adenylosuccinate Synthetase, subunit A, domain 3"/>
    <property type="match status" value="1"/>
</dbReference>
<name>A0A6B1DQJ6_9CHLR</name>
<keyword evidence="3 8" id="KW-0479">Metal-binding</keyword>
<keyword evidence="7 8" id="KW-0342">GTP-binding</keyword>
<proteinExistence type="inferred from homology"/>
<dbReference type="UniPathway" id="UPA00075">
    <property type="reaction ID" value="UER00335"/>
</dbReference>
<dbReference type="GO" id="GO:0000287">
    <property type="term" value="F:magnesium ion binding"/>
    <property type="evidence" value="ECO:0007669"/>
    <property type="project" value="UniProtKB-UniRule"/>
</dbReference>
<evidence type="ECO:0000256" key="1">
    <source>
        <dbReference type="ARBA" id="ARBA00011738"/>
    </source>
</evidence>
<dbReference type="PROSITE" id="PS00513">
    <property type="entry name" value="ADENYLOSUCCIN_SYN_2"/>
    <property type="match status" value="1"/>
</dbReference>
<keyword evidence="4 8" id="KW-0547">Nucleotide-binding</keyword>
<evidence type="ECO:0000256" key="7">
    <source>
        <dbReference type="ARBA" id="ARBA00023134"/>
    </source>
</evidence>
<evidence type="ECO:0000313" key="11">
    <source>
        <dbReference type="EMBL" id="MYD89065.1"/>
    </source>
</evidence>
<feature type="active site" description="Proton acceptor" evidence="8">
    <location>
        <position position="13"/>
    </location>
</feature>